<feature type="compositionally biased region" description="Polar residues" evidence="7">
    <location>
        <begin position="931"/>
        <end position="940"/>
    </location>
</feature>
<feature type="region of interest" description="Disordered" evidence="7">
    <location>
        <begin position="1037"/>
        <end position="1109"/>
    </location>
</feature>
<dbReference type="CDD" id="cd21993">
    <property type="entry name" value="HMG-box_WDHD1"/>
    <property type="match status" value="1"/>
</dbReference>
<proteinExistence type="predicted"/>
<dbReference type="Pfam" id="PF12341">
    <property type="entry name" value="Mcl1_mid"/>
    <property type="match status" value="1"/>
</dbReference>
<comment type="subcellular location">
    <subcellularLocation>
        <location evidence="1">Nucleus</location>
    </subcellularLocation>
</comment>
<dbReference type="PANTHER" id="PTHR19932">
    <property type="entry name" value="WD REPEAT AND HMG-BOX DNA BINDING PROTEIN"/>
    <property type="match status" value="1"/>
</dbReference>
<dbReference type="PROSITE" id="PS00678">
    <property type="entry name" value="WD_REPEATS_1"/>
    <property type="match status" value="1"/>
</dbReference>
<feature type="region of interest" description="Disordered" evidence="7">
    <location>
        <begin position="907"/>
        <end position="988"/>
    </location>
</feature>
<evidence type="ECO:0000313" key="12">
    <source>
        <dbReference type="RefSeq" id="XP_014662659.1"/>
    </source>
</evidence>
<dbReference type="InterPro" id="IPR015943">
    <property type="entry name" value="WD40/YVTN_repeat-like_dom_sf"/>
</dbReference>
<protein>
    <submittedName>
        <fullName evidence="12">WD repeat and HMG-box DNA-binding protein 1-like isoform X1</fullName>
    </submittedName>
</protein>
<dbReference type="Proteomes" id="UP000695022">
    <property type="component" value="Unplaced"/>
</dbReference>
<evidence type="ECO:0000259" key="9">
    <source>
        <dbReference type="Pfam" id="PF20946"/>
    </source>
</evidence>
<dbReference type="InterPro" id="IPR036322">
    <property type="entry name" value="WD40_repeat_dom_sf"/>
</dbReference>
<dbReference type="PROSITE" id="PS50294">
    <property type="entry name" value="WD_REPEATS_REGION"/>
    <property type="match status" value="2"/>
</dbReference>
<feature type="compositionally biased region" description="Basic and acidic residues" evidence="7">
    <location>
        <begin position="1077"/>
        <end position="1086"/>
    </location>
</feature>
<feature type="coiled-coil region" evidence="6">
    <location>
        <begin position="785"/>
        <end position="812"/>
    </location>
</feature>
<dbReference type="Pfam" id="PF24817">
    <property type="entry name" value="WD40_WDHD1_1st"/>
    <property type="match status" value="1"/>
</dbReference>
<feature type="domain" description="WDHD1 first WD40" evidence="10">
    <location>
        <begin position="9"/>
        <end position="299"/>
    </location>
</feature>
<feature type="domain" description="WDHD1/CFT4 second beta-propeller" evidence="8">
    <location>
        <begin position="404"/>
        <end position="691"/>
    </location>
</feature>
<evidence type="ECO:0000256" key="5">
    <source>
        <dbReference type="PROSITE-ProRule" id="PRU00221"/>
    </source>
</evidence>
<evidence type="ECO:0000256" key="2">
    <source>
        <dbReference type="ARBA" id="ARBA00022574"/>
    </source>
</evidence>
<dbReference type="GeneID" id="106805540"/>
<reference evidence="12" key="1">
    <citation type="submission" date="2025-08" db="UniProtKB">
        <authorList>
            <consortium name="RefSeq"/>
        </authorList>
    </citation>
    <scope>IDENTIFICATION</scope>
</reference>
<dbReference type="SUPFAM" id="SSF50978">
    <property type="entry name" value="WD40 repeat-like"/>
    <property type="match status" value="1"/>
</dbReference>
<accession>A0ABM1DRT8</accession>
<organism evidence="11 12">
    <name type="scientific">Priapulus caudatus</name>
    <name type="common">Priapulid worm</name>
    <dbReference type="NCBI Taxonomy" id="37621"/>
    <lineage>
        <taxon>Eukaryota</taxon>
        <taxon>Metazoa</taxon>
        <taxon>Ecdysozoa</taxon>
        <taxon>Scalidophora</taxon>
        <taxon>Priapulida</taxon>
        <taxon>Priapulimorpha</taxon>
        <taxon>Priapulimorphida</taxon>
        <taxon>Priapulidae</taxon>
        <taxon>Priapulus</taxon>
    </lineage>
</organism>
<dbReference type="SMART" id="SM00320">
    <property type="entry name" value="WD40"/>
    <property type="match status" value="5"/>
</dbReference>
<sequence length="1109" mass="123785">MPATRQPMRYAHSEGHTDLCYDENGRYMLTCGGDGYVRIWESLDDNDAISHQIGENVFAVACKKDTFATASDTLSVQLHGFPMGEPEGIITRFTAPVSHMCFNKSGSLLLAGSSDFTIKLVSVTDKTSKVFHEHTAPVLSVSLDPLEEYVASSSCDGTVKIWTVADQLSEMTWNVLPKTNDITFSKTLCRVSWSPITAECLAIPVDKEVQLMKRDTWELAHTLTHEDIKEVVSIATFSPCGNFLAAACRDGLILVWDVSSRQCIERQRHDKNLTICSLVWNPKKKGELAYSDTQGQLGVIGNIIPEEYLSKERAANVGPSADLFADSDDDMLLTAAAQAGDADDDDDDEFDFSKQKKRLQTILDGEDTMDSAVVPIATDKMAAGGDAAAVIPMLPRATTPLQPSFQPGATPVELSHRFMVWNSVGMVRSYNTEEENSIDIVFHDTGTHHTMHISNQSQHTMCDISAEAVLLACEGDADEYVPTPSQLTCMHYSSWDSCKDWNVTMPENENIKAVCLGTSWVAVATDQFNLRLFTVGGLQREIFSIPGPVVCMAGHSNQLIVVFHLGTGVPGDQCLGVTLMHLDKTVSPVLDALRLPISPKSRLSWLGFSSEGTPVTMDSCGIVRILNRSFHNVWSQLANTKSQVKGKSDNFWMVGVTENPAQLRCILCKGKTYPATLPLPIVTLQPCQLPLCEMSTEKSQQEEQLWRSRLLSGHLGYLPRLGLECEEDAVTEAIAAQQEVLIKMFALCCRSEREFRAAEICEQYMTMQALQLAIKYASRMKHTSLANRLNDLMRYRMEKEEEEEEAARTEQEAADDGDCDFRAAINAGYNHSETEWAQDRLPQRNGRRQHRDDEDKDEEAVDDDNEDAENEDESETLISYVPKKAKMPQRFLASSGTVTNPFKVASQIEATPPVTSVRGTGIFDSMRKPTQKSQQSSWKTVPSLDKNRQQQRKKKQVKAASKQQSLTDTLKTAVPNSDGPSMPNQTAFRRVSGLQLWREANRDEIREEHPELAEDDDEDHAVAKLYVQLFKQLPKEEREQWNERAKSELSRPAIVESSLNRKRKRDIEGEEEEKEDMDASSKDIIDRPTIIRPTSGSSKLSSFAFKKDE</sequence>
<dbReference type="Pfam" id="PF20946">
    <property type="entry name" value="Ctf4_C"/>
    <property type="match status" value="1"/>
</dbReference>
<feature type="compositionally biased region" description="Polar residues" evidence="7">
    <location>
        <begin position="966"/>
        <end position="987"/>
    </location>
</feature>
<dbReference type="InterPro" id="IPR022100">
    <property type="entry name" value="WDHD1/CFT4_beta-prop_2nd"/>
</dbReference>
<evidence type="ECO:0000313" key="11">
    <source>
        <dbReference type="Proteomes" id="UP000695022"/>
    </source>
</evidence>
<dbReference type="InterPro" id="IPR048591">
    <property type="entry name" value="WDHD1/CFT4_hel"/>
</dbReference>
<dbReference type="Gene3D" id="2.130.10.10">
    <property type="entry name" value="YVTN repeat-like/Quinoprotein amine dehydrogenase"/>
    <property type="match status" value="2"/>
</dbReference>
<evidence type="ECO:0000256" key="7">
    <source>
        <dbReference type="SAM" id="MobiDB-lite"/>
    </source>
</evidence>
<dbReference type="InterPro" id="IPR055339">
    <property type="entry name" value="HMG-box_WDHD1"/>
</dbReference>
<feature type="repeat" description="WD" evidence="5">
    <location>
        <begin position="9"/>
        <end position="41"/>
    </location>
</feature>
<keyword evidence="2 5" id="KW-0853">WD repeat</keyword>
<dbReference type="InterPro" id="IPR001680">
    <property type="entry name" value="WD40_rpt"/>
</dbReference>
<name>A0ABM1DRT8_PRICU</name>
<keyword evidence="11" id="KW-1185">Reference proteome</keyword>
<evidence type="ECO:0000256" key="4">
    <source>
        <dbReference type="ARBA" id="ARBA00023242"/>
    </source>
</evidence>
<feature type="domain" description="WDHD1/CFT4 helical bundle" evidence="9">
    <location>
        <begin position="699"/>
        <end position="798"/>
    </location>
</feature>
<evidence type="ECO:0000259" key="10">
    <source>
        <dbReference type="Pfam" id="PF24817"/>
    </source>
</evidence>
<gene>
    <name evidence="12" type="primary">LOC106805540</name>
</gene>
<dbReference type="InterPro" id="IPR019775">
    <property type="entry name" value="WD40_repeat_CS"/>
</dbReference>
<keyword evidence="4" id="KW-0539">Nucleus</keyword>
<feature type="compositionally biased region" description="Basic and acidic residues" evidence="7">
    <location>
        <begin position="1037"/>
        <end position="1049"/>
    </location>
</feature>
<dbReference type="InterPro" id="IPR036910">
    <property type="entry name" value="HMG_box_dom_sf"/>
</dbReference>
<dbReference type="PROSITE" id="PS50082">
    <property type="entry name" value="WD_REPEATS_2"/>
    <property type="match status" value="3"/>
</dbReference>
<dbReference type="PANTHER" id="PTHR19932:SF10">
    <property type="entry name" value="WD REPEAT AND HMG-BOX DNA-BINDING PROTEIN 1"/>
    <property type="match status" value="1"/>
</dbReference>
<feature type="repeat" description="WD" evidence="5">
    <location>
        <begin position="232"/>
        <end position="266"/>
    </location>
</feature>
<dbReference type="Gene3D" id="1.10.30.10">
    <property type="entry name" value="High mobility group box domain"/>
    <property type="match status" value="1"/>
</dbReference>
<feature type="region of interest" description="Disordered" evidence="7">
    <location>
        <begin position="833"/>
        <end position="880"/>
    </location>
</feature>
<feature type="repeat" description="WD" evidence="5">
    <location>
        <begin position="131"/>
        <end position="172"/>
    </location>
</feature>
<feature type="compositionally biased region" description="Basic and acidic residues" evidence="7">
    <location>
        <begin position="833"/>
        <end position="842"/>
    </location>
</feature>
<feature type="compositionally biased region" description="Polar residues" evidence="7">
    <location>
        <begin position="1092"/>
        <end position="1101"/>
    </location>
</feature>
<evidence type="ECO:0000256" key="1">
    <source>
        <dbReference type="ARBA" id="ARBA00004123"/>
    </source>
</evidence>
<feature type="compositionally biased region" description="Acidic residues" evidence="7">
    <location>
        <begin position="854"/>
        <end position="875"/>
    </location>
</feature>
<evidence type="ECO:0000256" key="6">
    <source>
        <dbReference type="SAM" id="Coils"/>
    </source>
</evidence>
<evidence type="ECO:0000259" key="8">
    <source>
        <dbReference type="Pfam" id="PF12341"/>
    </source>
</evidence>
<dbReference type="RefSeq" id="XP_014662659.1">
    <property type="nucleotide sequence ID" value="XM_014807173.1"/>
</dbReference>
<dbReference type="InterPro" id="IPR057646">
    <property type="entry name" value="WD40_WDHD1_1st"/>
</dbReference>
<evidence type="ECO:0000256" key="3">
    <source>
        <dbReference type="ARBA" id="ARBA00022737"/>
    </source>
</evidence>
<keyword evidence="3" id="KW-0677">Repeat</keyword>
<keyword evidence="6" id="KW-0175">Coiled coil</keyword>